<reference evidence="3 4" key="1">
    <citation type="submission" date="2018-12" db="EMBL/GenBank/DDBJ databases">
        <title>The genome sequences of Variovorax guangxiensis DSM 27352.</title>
        <authorList>
            <person name="Gao J."/>
            <person name="Sun J."/>
        </authorList>
    </citation>
    <scope>NUCLEOTIDE SEQUENCE [LARGE SCALE GENOMIC DNA]</scope>
    <source>
        <strain evidence="3 4">DSM 27352</strain>
    </source>
</reference>
<name>A0A433MUX4_9BURK</name>
<feature type="domain" description="Type IV / VI secretion system DotU" evidence="2">
    <location>
        <begin position="28"/>
        <end position="209"/>
    </location>
</feature>
<organism evidence="3 4">
    <name type="scientific">Variovorax guangxiensis</name>
    <dbReference type="NCBI Taxonomy" id="1775474"/>
    <lineage>
        <taxon>Bacteria</taxon>
        <taxon>Pseudomonadati</taxon>
        <taxon>Pseudomonadota</taxon>
        <taxon>Betaproteobacteria</taxon>
        <taxon>Burkholderiales</taxon>
        <taxon>Comamonadaceae</taxon>
        <taxon>Variovorax</taxon>
    </lineage>
</organism>
<keyword evidence="1" id="KW-1133">Transmembrane helix</keyword>
<dbReference type="PANTHER" id="PTHR38033">
    <property type="entry name" value="MEMBRANE PROTEIN-RELATED"/>
    <property type="match status" value="1"/>
</dbReference>
<keyword evidence="1" id="KW-0812">Transmembrane</keyword>
<evidence type="ECO:0000313" key="3">
    <source>
        <dbReference type="EMBL" id="RUR71687.1"/>
    </source>
</evidence>
<dbReference type="InterPro" id="IPR017732">
    <property type="entry name" value="T4/T6SS_DotU"/>
</dbReference>
<protein>
    <submittedName>
        <fullName evidence="3">Type IV / vi secretion system, dotu</fullName>
    </submittedName>
</protein>
<dbReference type="EMBL" id="RXFT01000023">
    <property type="protein sequence ID" value="RUR71687.1"/>
    <property type="molecule type" value="Genomic_DNA"/>
</dbReference>
<dbReference type="Gene3D" id="1.25.40.590">
    <property type="entry name" value="Type IV / VI secretion system, DotU"/>
    <property type="match status" value="1"/>
</dbReference>
<feature type="transmembrane region" description="Helical" evidence="1">
    <location>
        <begin position="193"/>
        <end position="213"/>
    </location>
</feature>
<evidence type="ECO:0000313" key="4">
    <source>
        <dbReference type="Proteomes" id="UP000281118"/>
    </source>
</evidence>
<evidence type="ECO:0000259" key="2">
    <source>
        <dbReference type="Pfam" id="PF09850"/>
    </source>
</evidence>
<keyword evidence="1" id="KW-0472">Membrane</keyword>
<evidence type="ECO:0000256" key="1">
    <source>
        <dbReference type="SAM" id="Phobius"/>
    </source>
</evidence>
<gene>
    <name evidence="3" type="ORF">EJP67_32040</name>
</gene>
<dbReference type="Pfam" id="PF09850">
    <property type="entry name" value="DotU"/>
    <property type="match status" value="1"/>
</dbReference>
<accession>A0A433MUX4</accession>
<dbReference type="InterPro" id="IPR038522">
    <property type="entry name" value="T4/T6SS_DotU_sf"/>
</dbReference>
<dbReference type="RefSeq" id="WP_126025746.1">
    <property type="nucleotide sequence ID" value="NZ_RXFT01000023.1"/>
</dbReference>
<dbReference type="Proteomes" id="UP000281118">
    <property type="component" value="Unassembled WGS sequence"/>
</dbReference>
<proteinExistence type="predicted"/>
<dbReference type="OrthoDB" id="9791419at2"/>
<sequence>MARLLDCFSSFISSGLALDASIASGAPLLPHDAAQQRARQLLDAARAAAEAAGTPAAQIESASFAMVAWIDEILARHPDAAGATGTAAPLQVQLFNSNNAHSEFFHHLSALGPDDDAVREVYWHALALGFRGQYYFEDGDQGELGKLKDLHGRQLLLRPLSMGSLLQDHIAPQPYEAPDPRGPNDTRRRDRTLLLGAAALALALPLLYMPWLWSGGPPAAATGLAQRVEQHLQAFACADLTASVDHEGRTRVTGFVSQPGDLPRVEHEVSALPGVKSPRFDIGLRVWPHCEVFAILKPYQARNTEKAYGLDVSAPTARDGRLREGDNVRVQVTAPRHDSYIWVDYYTADGSVMHLNAGQQPTRLHAGEVLEIGRDIPSSWLVSPPFGSVLITVLSSPTPLTETADRPPFELASAYLLRLRESLAASKNSDRLIADFVFLETVSR</sequence>
<dbReference type="AlphaFoldDB" id="A0A433MUX4"/>
<comment type="caution">
    <text evidence="3">The sequence shown here is derived from an EMBL/GenBank/DDBJ whole genome shotgun (WGS) entry which is preliminary data.</text>
</comment>
<dbReference type="PANTHER" id="PTHR38033:SF1">
    <property type="entry name" value="DOTU FAMILY TYPE IV_VI SECRETION SYSTEM PROTEIN"/>
    <property type="match status" value="1"/>
</dbReference>